<evidence type="ECO:0000313" key="12">
    <source>
        <dbReference type="Proteomes" id="UP001166251"/>
    </source>
</evidence>
<dbReference type="GO" id="GO:0160149">
    <property type="term" value="F:tRNA pseudouridine(65) synthase activity"/>
    <property type="evidence" value="ECO:0007669"/>
    <property type="project" value="UniProtKB-EC"/>
</dbReference>
<dbReference type="InterPro" id="IPR006224">
    <property type="entry name" value="PsdUridine_synth_RluA-like_CS"/>
</dbReference>
<dbReference type="InterPro" id="IPR006145">
    <property type="entry name" value="PsdUridine_synth_RsuA/RluA"/>
</dbReference>
<dbReference type="Proteomes" id="UP001166251">
    <property type="component" value="Unassembled WGS sequence"/>
</dbReference>
<accession>A0ABS7EHD5</accession>
<dbReference type="Pfam" id="PF00849">
    <property type="entry name" value="PseudoU_synth_2"/>
    <property type="match status" value="1"/>
</dbReference>
<evidence type="ECO:0000256" key="8">
    <source>
        <dbReference type="ARBA" id="ARBA00041975"/>
    </source>
</evidence>
<evidence type="ECO:0000256" key="9">
    <source>
        <dbReference type="ARBA" id="ARBA00043049"/>
    </source>
</evidence>
<evidence type="ECO:0000313" key="11">
    <source>
        <dbReference type="EMBL" id="MBW8191748.1"/>
    </source>
</evidence>
<dbReference type="Gene3D" id="3.30.2350.10">
    <property type="entry name" value="Pseudouridine synthase"/>
    <property type="match status" value="1"/>
</dbReference>
<evidence type="ECO:0000259" key="10">
    <source>
        <dbReference type="Pfam" id="PF00849"/>
    </source>
</evidence>
<comment type="caution">
    <text evidence="11">The sequence shown here is derived from an EMBL/GenBank/DDBJ whole genome shotgun (WGS) entry which is preliminary data.</text>
</comment>
<comment type="catalytic activity">
    <reaction evidence="3">
        <text>uridine(65) in tRNA = pseudouridine(65) in tRNA</text>
        <dbReference type="Rhea" id="RHEA:42536"/>
        <dbReference type="Rhea" id="RHEA-COMP:10103"/>
        <dbReference type="Rhea" id="RHEA-COMP:10104"/>
        <dbReference type="ChEBI" id="CHEBI:65314"/>
        <dbReference type="ChEBI" id="CHEBI:65315"/>
        <dbReference type="EC" id="5.4.99.26"/>
    </reaction>
</comment>
<dbReference type="InterPro" id="IPR050188">
    <property type="entry name" value="RluA_PseudoU_synthase"/>
</dbReference>
<comment type="function">
    <text evidence="4">Responsible for synthesis of pseudouridine from uracil-65 in transfer RNAs.</text>
</comment>
<gene>
    <name evidence="11" type="primary">truC</name>
    <name evidence="11" type="ORF">K0504_11945</name>
</gene>
<dbReference type="PANTHER" id="PTHR21600">
    <property type="entry name" value="MITOCHONDRIAL RNA PSEUDOURIDINE SYNTHASE"/>
    <property type="match status" value="1"/>
</dbReference>
<dbReference type="InterPro" id="IPR020103">
    <property type="entry name" value="PsdUridine_synth_cat_dom_sf"/>
</dbReference>
<dbReference type="SUPFAM" id="SSF55120">
    <property type="entry name" value="Pseudouridine synthase"/>
    <property type="match status" value="1"/>
</dbReference>
<keyword evidence="1" id="KW-0819">tRNA processing</keyword>
<proteinExistence type="predicted"/>
<keyword evidence="2 11" id="KW-0413">Isomerase</keyword>
<dbReference type="EC" id="5.4.99.26" evidence="5"/>
<dbReference type="RefSeq" id="WP_220104425.1">
    <property type="nucleotide sequence ID" value="NZ_JAHZSS010000014.1"/>
</dbReference>
<dbReference type="PANTHER" id="PTHR21600:SF56">
    <property type="entry name" value="TRNA PSEUDOURIDINE SYNTHASE C"/>
    <property type="match status" value="1"/>
</dbReference>
<evidence type="ECO:0000256" key="2">
    <source>
        <dbReference type="ARBA" id="ARBA00023235"/>
    </source>
</evidence>
<sequence length="252" mass="28733">MIADTPPHLPIVYRDDSLAVIDKPSGLLVHRTALARKEKWFAMQLLRDQLGCHVYPVHRLDRPTSGLLVFALSADVARQMSELIQAKQMHKQYLALCRGWLFGHGTIDYPLKEELDKTTDSKAQLDKAAQAAVTHYQAIAHLELPYAAGRYQSSRFTWLQLEPETGRKHQLRRHLAHLRHPIIGDTTHGDGRQNRAFAEHSGCHRLMLHAKSLTFEHPISGKLLELIAPLPPEWQRLQASLNWPSQINHAIY</sequence>
<feature type="domain" description="Pseudouridine synthase RsuA/RluA-like" evidence="10">
    <location>
        <begin position="18"/>
        <end position="177"/>
    </location>
</feature>
<protein>
    <recommendedName>
        <fullName evidence="6">tRNA pseudouridine synthase C</fullName>
        <ecNumber evidence="5">5.4.99.26</ecNumber>
    </recommendedName>
    <alternativeName>
        <fullName evidence="8">tRNA pseudouridine(65) synthase</fullName>
    </alternativeName>
    <alternativeName>
        <fullName evidence="9">tRNA pseudouridylate synthase C</fullName>
    </alternativeName>
    <alternativeName>
        <fullName evidence="7">tRNA-uridine isomerase C</fullName>
    </alternativeName>
</protein>
<dbReference type="PROSITE" id="PS01129">
    <property type="entry name" value="PSI_RLU"/>
    <property type="match status" value="1"/>
</dbReference>
<evidence type="ECO:0000256" key="3">
    <source>
        <dbReference type="ARBA" id="ARBA00036607"/>
    </source>
</evidence>
<evidence type="ECO:0000256" key="6">
    <source>
        <dbReference type="ARBA" id="ARBA00040675"/>
    </source>
</evidence>
<name>A0ABS7EHD5_9GAMM</name>
<evidence type="ECO:0000256" key="7">
    <source>
        <dbReference type="ARBA" id="ARBA00041803"/>
    </source>
</evidence>
<reference evidence="11" key="1">
    <citation type="submission" date="2021-07" db="EMBL/GenBank/DDBJ databases">
        <title>Neiella marina sp. nov., isolated from the intestinal content of sea cucumber Apostichopus japonicus.</title>
        <authorList>
            <person name="Bai X."/>
        </authorList>
    </citation>
    <scope>NUCLEOTIDE SEQUENCE</scope>
    <source>
        <strain evidence="11">126</strain>
    </source>
</reference>
<evidence type="ECO:0000256" key="1">
    <source>
        <dbReference type="ARBA" id="ARBA00022694"/>
    </source>
</evidence>
<dbReference type="NCBIfam" id="NF008321">
    <property type="entry name" value="PRK11112.1"/>
    <property type="match status" value="1"/>
</dbReference>
<keyword evidence="12" id="KW-1185">Reference proteome</keyword>
<organism evidence="11 12">
    <name type="scientific">Neiella holothuriorum</name>
    <dbReference type="NCBI Taxonomy" id="2870530"/>
    <lineage>
        <taxon>Bacteria</taxon>
        <taxon>Pseudomonadati</taxon>
        <taxon>Pseudomonadota</taxon>
        <taxon>Gammaproteobacteria</taxon>
        <taxon>Alteromonadales</taxon>
        <taxon>Echinimonadaceae</taxon>
        <taxon>Neiella</taxon>
    </lineage>
</organism>
<dbReference type="EMBL" id="JAHZSS010000014">
    <property type="protein sequence ID" value="MBW8191748.1"/>
    <property type="molecule type" value="Genomic_DNA"/>
</dbReference>
<evidence type="ECO:0000256" key="5">
    <source>
        <dbReference type="ARBA" id="ARBA00038943"/>
    </source>
</evidence>
<evidence type="ECO:0000256" key="4">
    <source>
        <dbReference type="ARBA" id="ARBA00037670"/>
    </source>
</evidence>